<proteinExistence type="inferred from homology"/>
<dbReference type="EMBL" id="LR746264">
    <property type="protein sequence ID" value="CAA7388855.1"/>
    <property type="molecule type" value="Genomic_DNA"/>
</dbReference>
<evidence type="ECO:0000256" key="2">
    <source>
        <dbReference type="ARBA" id="ARBA00038334"/>
    </source>
</evidence>
<gene>
    <name evidence="3" type="ORF">SI8410_01001013</name>
</gene>
<dbReference type="PANTHER" id="PTHR43329">
    <property type="entry name" value="EPOXIDE HYDROLASE"/>
    <property type="match status" value="1"/>
</dbReference>
<dbReference type="Gene3D" id="3.40.50.1820">
    <property type="entry name" value="alpha/beta hydrolase"/>
    <property type="match status" value="1"/>
</dbReference>
<reference evidence="3" key="1">
    <citation type="submission" date="2020-02" db="EMBL/GenBank/DDBJ databases">
        <authorList>
            <person name="Scholz U."/>
            <person name="Mascher M."/>
            <person name="Fiebig A."/>
        </authorList>
    </citation>
    <scope>NUCLEOTIDE SEQUENCE</scope>
</reference>
<keyword evidence="1" id="KW-0378">Hydrolase</keyword>
<dbReference type="InterPro" id="IPR000639">
    <property type="entry name" value="Epox_hydrolase-like"/>
</dbReference>
<evidence type="ECO:0000313" key="3">
    <source>
        <dbReference type="EMBL" id="CAA7388855.1"/>
    </source>
</evidence>
<organism evidence="3 4">
    <name type="scientific">Spirodela intermedia</name>
    <name type="common">Intermediate duckweed</name>
    <dbReference type="NCBI Taxonomy" id="51605"/>
    <lineage>
        <taxon>Eukaryota</taxon>
        <taxon>Viridiplantae</taxon>
        <taxon>Streptophyta</taxon>
        <taxon>Embryophyta</taxon>
        <taxon>Tracheophyta</taxon>
        <taxon>Spermatophyta</taxon>
        <taxon>Magnoliopsida</taxon>
        <taxon>Liliopsida</taxon>
        <taxon>Araceae</taxon>
        <taxon>Lemnoideae</taxon>
        <taxon>Spirodela</taxon>
    </lineage>
</organism>
<protein>
    <submittedName>
        <fullName evidence="3">Uncharacterized protein</fullName>
    </submittedName>
</protein>
<evidence type="ECO:0000256" key="1">
    <source>
        <dbReference type="ARBA" id="ARBA00022801"/>
    </source>
</evidence>
<accession>A0A7I8K093</accession>
<sequence>MPTKFIVGDLDLTYHNPGVQNFIHRGGFKKFIPLLEEVVVMKGVDHFINQEKPCETTDHIFDFIRKL</sequence>
<dbReference type="PRINTS" id="PR00412">
    <property type="entry name" value="EPOXHYDRLASE"/>
</dbReference>
<dbReference type="AlphaFoldDB" id="A0A7I8K093"/>
<dbReference type="SUPFAM" id="SSF53474">
    <property type="entry name" value="alpha/beta-Hydrolases"/>
    <property type="match status" value="1"/>
</dbReference>
<evidence type="ECO:0000313" key="4">
    <source>
        <dbReference type="Proteomes" id="UP000663760"/>
    </source>
</evidence>
<name>A0A7I8K093_SPIIN</name>
<comment type="similarity">
    <text evidence="2">Belongs to the AB hydrolase superfamily. Epoxide hydrolase family.</text>
</comment>
<dbReference type="OrthoDB" id="7130006at2759"/>
<dbReference type="Proteomes" id="UP000663760">
    <property type="component" value="Chromosome 1"/>
</dbReference>
<dbReference type="GO" id="GO:0016787">
    <property type="term" value="F:hydrolase activity"/>
    <property type="evidence" value="ECO:0007669"/>
    <property type="project" value="UniProtKB-KW"/>
</dbReference>
<dbReference type="InterPro" id="IPR029058">
    <property type="entry name" value="AB_hydrolase_fold"/>
</dbReference>
<keyword evidence="4" id="KW-1185">Reference proteome</keyword>